<dbReference type="Pfam" id="PF19054">
    <property type="entry name" value="DUF5753"/>
    <property type="match status" value="1"/>
</dbReference>
<dbReference type="Gene3D" id="1.10.260.40">
    <property type="entry name" value="lambda repressor-like DNA-binding domains"/>
    <property type="match status" value="1"/>
</dbReference>
<dbReference type="Proteomes" id="UP001239397">
    <property type="component" value="Chromosome"/>
</dbReference>
<dbReference type="SUPFAM" id="SSF47413">
    <property type="entry name" value="lambda repressor-like DNA-binding domains"/>
    <property type="match status" value="1"/>
</dbReference>
<evidence type="ECO:0000313" key="3">
    <source>
        <dbReference type="Proteomes" id="UP001239397"/>
    </source>
</evidence>
<organism evidence="2 3">
    <name type="scientific">Amycolatopsis mongoliensis</name>
    <dbReference type="NCBI Taxonomy" id="715475"/>
    <lineage>
        <taxon>Bacteria</taxon>
        <taxon>Bacillati</taxon>
        <taxon>Actinomycetota</taxon>
        <taxon>Actinomycetes</taxon>
        <taxon>Pseudonocardiales</taxon>
        <taxon>Pseudonocardiaceae</taxon>
        <taxon>Amycolatopsis</taxon>
    </lineage>
</organism>
<name>A0A9Y2JRG6_9PSEU</name>
<keyword evidence="3" id="KW-1185">Reference proteome</keyword>
<accession>A0A9Y2JRG6</accession>
<dbReference type="Pfam" id="PF01381">
    <property type="entry name" value="HTH_3"/>
    <property type="match status" value="1"/>
</dbReference>
<dbReference type="InterPro" id="IPR043917">
    <property type="entry name" value="DUF5753"/>
</dbReference>
<dbReference type="CDD" id="cd00093">
    <property type="entry name" value="HTH_XRE"/>
    <property type="match status" value="1"/>
</dbReference>
<dbReference type="AlphaFoldDB" id="A0A9Y2JRG6"/>
<dbReference type="GO" id="GO:0003677">
    <property type="term" value="F:DNA binding"/>
    <property type="evidence" value="ECO:0007669"/>
    <property type="project" value="InterPro"/>
</dbReference>
<evidence type="ECO:0000313" key="2">
    <source>
        <dbReference type="EMBL" id="WIY02022.1"/>
    </source>
</evidence>
<proteinExistence type="predicted"/>
<protein>
    <submittedName>
        <fullName evidence="2">Helix-turn-helix transcriptional regulator</fullName>
    </submittedName>
</protein>
<sequence length="261" mass="29070">MKRARLARSLKVRELGRLTGLLPQNISNWENGKRVPKIEELATILGALRVEAAERARLYDLARNASESNWLEQYGPGMAAFAEYERSASAVAQWSPGLVPGLLQTPAYIRALFAATSRSPADMEKQVMFRLARREQLTGRRSLPYQAVLGESALRHNIGGPSAMAEQLRHLLAASRARNVSLRVLPDKSGYHPGLYGPFVLFDFEDLPPIVYLEHYRGNGYVYNRDHVADYRAAIESLSALALSEPESERLIQGVLAELEA</sequence>
<dbReference type="InterPro" id="IPR001387">
    <property type="entry name" value="Cro/C1-type_HTH"/>
</dbReference>
<feature type="domain" description="HTH cro/C1-type" evidence="1">
    <location>
        <begin position="1"/>
        <end position="55"/>
    </location>
</feature>
<evidence type="ECO:0000259" key="1">
    <source>
        <dbReference type="PROSITE" id="PS50943"/>
    </source>
</evidence>
<gene>
    <name evidence="2" type="ORF">QRX60_49870</name>
</gene>
<dbReference type="PROSITE" id="PS50943">
    <property type="entry name" value="HTH_CROC1"/>
    <property type="match status" value="1"/>
</dbReference>
<reference evidence="2 3" key="1">
    <citation type="submission" date="2023-06" db="EMBL/GenBank/DDBJ databases">
        <authorList>
            <person name="Oyuntsetseg B."/>
            <person name="Kim S.B."/>
        </authorList>
    </citation>
    <scope>NUCLEOTIDE SEQUENCE [LARGE SCALE GENOMIC DNA]</scope>
    <source>
        <strain evidence="2 3">4-36</strain>
    </source>
</reference>
<dbReference type="RefSeq" id="WP_285998455.1">
    <property type="nucleotide sequence ID" value="NZ_CP127295.1"/>
</dbReference>
<dbReference type="InterPro" id="IPR010982">
    <property type="entry name" value="Lambda_DNA-bd_dom_sf"/>
</dbReference>
<dbReference type="SMART" id="SM00530">
    <property type="entry name" value="HTH_XRE"/>
    <property type="match status" value="1"/>
</dbReference>
<dbReference type="EMBL" id="CP127295">
    <property type="protein sequence ID" value="WIY02022.1"/>
    <property type="molecule type" value="Genomic_DNA"/>
</dbReference>
<dbReference type="KEGG" id="amog:QRX60_49870"/>